<keyword evidence="4 6" id="KW-0472">Membrane</keyword>
<feature type="domain" description="Ion transport" evidence="7">
    <location>
        <begin position="142"/>
        <end position="365"/>
    </location>
</feature>
<evidence type="ECO:0000256" key="3">
    <source>
        <dbReference type="ARBA" id="ARBA00022989"/>
    </source>
</evidence>
<reference evidence="8" key="1">
    <citation type="submission" date="2016-10" db="EMBL/GenBank/DDBJ databases">
        <authorList>
            <person name="Benchimol M."/>
            <person name="Almeida L.G."/>
            <person name="Vasconcelos A.T."/>
            <person name="Perreira-Neves A."/>
            <person name="Rosa I.A."/>
            <person name="Tasca T."/>
            <person name="Bogo M.R."/>
            <person name="de Souza W."/>
        </authorList>
    </citation>
    <scope>NUCLEOTIDE SEQUENCE [LARGE SCALE GENOMIC DNA]</scope>
    <source>
        <strain evidence="8">K</strain>
    </source>
</reference>
<feature type="region of interest" description="Disordered" evidence="5">
    <location>
        <begin position="390"/>
        <end position="415"/>
    </location>
</feature>
<dbReference type="GeneID" id="94844592"/>
<evidence type="ECO:0000256" key="5">
    <source>
        <dbReference type="SAM" id="MobiDB-lite"/>
    </source>
</evidence>
<evidence type="ECO:0000313" key="9">
    <source>
        <dbReference type="Proteomes" id="UP000179807"/>
    </source>
</evidence>
<dbReference type="RefSeq" id="XP_068351999.1">
    <property type="nucleotide sequence ID" value="XM_068509888.1"/>
</dbReference>
<dbReference type="GO" id="GO:0097228">
    <property type="term" value="C:sperm principal piece"/>
    <property type="evidence" value="ECO:0007669"/>
    <property type="project" value="TreeGrafter"/>
</dbReference>
<accession>A0A1J4JIA1</accession>
<dbReference type="SUPFAM" id="SSF81324">
    <property type="entry name" value="Voltage-gated potassium channels"/>
    <property type="match status" value="1"/>
</dbReference>
<protein>
    <recommendedName>
        <fullName evidence="7">Ion transport domain-containing protein</fullName>
    </recommendedName>
</protein>
<dbReference type="PANTHER" id="PTHR47077:SF1">
    <property type="entry name" value="CATION CHANNEL SPERM-ASSOCIATED PROTEIN 4"/>
    <property type="match status" value="1"/>
</dbReference>
<evidence type="ECO:0000256" key="2">
    <source>
        <dbReference type="ARBA" id="ARBA00022692"/>
    </source>
</evidence>
<dbReference type="EMBL" id="MLAK01001036">
    <property type="protein sequence ID" value="OHS98862.1"/>
    <property type="molecule type" value="Genomic_DNA"/>
</dbReference>
<dbReference type="PANTHER" id="PTHR47077">
    <property type="entry name" value="ION_TRANS DOMAIN-CONTAINING PROTEIN"/>
    <property type="match status" value="1"/>
</dbReference>
<dbReference type="Gene3D" id="1.20.120.350">
    <property type="entry name" value="Voltage-gated potassium channels. Chain C"/>
    <property type="match status" value="1"/>
</dbReference>
<dbReference type="GO" id="GO:0030317">
    <property type="term" value="P:flagellated sperm motility"/>
    <property type="evidence" value="ECO:0007669"/>
    <property type="project" value="InterPro"/>
</dbReference>
<proteinExistence type="predicted"/>
<feature type="transmembrane region" description="Helical" evidence="6">
    <location>
        <begin position="173"/>
        <end position="196"/>
    </location>
</feature>
<dbReference type="GO" id="GO:0005245">
    <property type="term" value="F:voltage-gated calcium channel activity"/>
    <property type="evidence" value="ECO:0007669"/>
    <property type="project" value="TreeGrafter"/>
</dbReference>
<dbReference type="InterPro" id="IPR005821">
    <property type="entry name" value="Ion_trans_dom"/>
</dbReference>
<feature type="compositionally biased region" description="Basic and acidic residues" evidence="5">
    <location>
        <begin position="403"/>
        <end position="414"/>
    </location>
</feature>
<dbReference type="Proteomes" id="UP000179807">
    <property type="component" value="Unassembled WGS sequence"/>
</dbReference>
<feature type="transmembrane region" description="Helical" evidence="6">
    <location>
        <begin position="333"/>
        <end position="358"/>
    </location>
</feature>
<comment type="subcellular location">
    <subcellularLocation>
        <location evidence="1">Membrane</location>
        <topology evidence="1">Multi-pass membrane protein</topology>
    </subcellularLocation>
</comment>
<gene>
    <name evidence="8" type="ORF">TRFO_34813</name>
</gene>
<evidence type="ECO:0000256" key="4">
    <source>
        <dbReference type="ARBA" id="ARBA00023136"/>
    </source>
</evidence>
<dbReference type="PRINTS" id="PR00169">
    <property type="entry name" value="KCHANNEL"/>
</dbReference>
<keyword evidence="3 6" id="KW-1133">Transmembrane helix</keyword>
<feature type="transmembrane region" description="Helical" evidence="6">
    <location>
        <begin position="208"/>
        <end position="232"/>
    </location>
</feature>
<keyword evidence="2 6" id="KW-0812">Transmembrane</keyword>
<dbReference type="OrthoDB" id="2984333at2759"/>
<name>A0A1J4JIA1_9EUKA</name>
<dbReference type="Pfam" id="PF00520">
    <property type="entry name" value="Ion_trans"/>
    <property type="match status" value="1"/>
</dbReference>
<dbReference type="VEuPathDB" id="TrichDB:TRFO_34813"/>
<keyword evidence="9" id="KW-1185">Reference proteome</keyword>
<dbReference type="InterPro" id="IPR028744">
    <property type="entry name" value="CatSper4"/>
</dbReference>
<evidence type="ECO:0000313" key="8">
    <source>
        <dbReference type="EMBL" id="OHS98862.1"/>
    </source>
</evidence>
<dbReference type="InterPro" id="IPR027359">
    <property type="entry name" value="Volt_channel_dom_sf"/>
</dbReference>
<sequence>MKSLSKFRNFHFLTGFNFKNLMKNVIHVDQDLLSDIPIPGEYQFTGVLTDISTKDDLQRPSNFFVNVSKDLSDEKNMPEEIVLKNQFEFLRKDRQENMLKNRTKIGDADMKNIFQVLTQTDRTKNIRDIVANEYLKGFVDSKIVNSFIGLIITFNIILICVETNMKFKAASPIVFQVGDTICITIYALELAFRIVADPTHFFTQLWNIFDFFIVTLSFILPEISFIATARVLRIIRIIRSFRLFENSTMIDIQITFNGFLYSLKKMIIVLVIILIFMGVCAFIGVSLFGNDSPRYFGTFLRSFWTQLYFLTMGGWHDVYLEMEYDTNIFALQIYIFITQVIGGMFLASIIVGVAFNALSNSKNKQKEENDDIANVVQKQVEESKRLKTMTKKLQEPPNDSDTVWDRQKPIRDPEDVSVTPEGIVKLYLVEQMISENHHEFETI</sequence>
<evidence type="ECO:0000256" key="6">
    <source>
        <dbReference type="SAM" id="Phobius"/>
    </source>
</evidence>
<dbReference type="GO" id="GO:0005227">
    <property type="term" value="F:calcium-activated cation channel activity"/>
    <property type="evidence" value="ECO:0007669"/>
    <property type="project" value="InterPro"/>
</dbReference>
<dbReference type="Gene3D" id="1.10.287.70">
    <property type="match status" value="1"/>
</dbReference>
<dbReference type="GO" id="GO:0001669">
    <property type="term" value="C:acrosomal vesicle"/>
    <property type="evidence" value="ECO:0007669"/>
    <property type="project" value="TreeGrafter"/>
</dbReference>
<feature type="transmembrane region" description="Helical" evidence="6">
    <location>
        <begin position="143"/>
        <end position="161"/>
    </location>
</feature>
<organism evidence="8 9">
    <name type="scientific">Tritrichomonas foetus</name>
    <dbReference type="NCBI Taxonomy" id="1144522"/>
    <lineage>
        <taxon>Eukaryota</taxon>
        <taxon>Metamonada</taxon>
        <taxon>Parabasalia</taxon>
        <taxon>Tritrichomonadida</taxon>
        <taxon>Tritrichomonadidae</taxon>
        <taxon>Tritrichomonas</taxon>
    </lineage>
</organism>
<dbReference type="GO" id="GO:0036128">
    <property type="term" value="C:CatSper complex"/>
    <property type="evidence" value="ECO:0007669"/>
    <property type="project" value="InterPro"/>
</dbReference>
<comment type="caution">
    <text evidence="8">The sequence shown here is derived from an EMBL/GenBank/DDBJ whole genome shotgun (WGS) entry which is preliminary data.</text>
</comment>
<dbReference type="GO" id="GO:0006814">
    <property type="term" value="P:sodium ion transport"/>
    <property type="evidence" value="ECO:0007669"/>
    <property type="project" value="TreeGrafter"/>
</dbReference>
<evidence type="ECO:0000256" key="1">
    <source>
        <dbReference type="ARBA" id="ARBA00004141"/>
    </source>
</evidence>
<feature type="transmembrane region" description="Helical" evidence="6">
    <location>
        <begin position="267"/>
        <end position="289"/>
    </location>
</feature>
<dbReference type="AlphaFoldDB" id="A0A1J4JIA1"/>
<dbReference type="GO" id="GO:0048240">
    <property type="term" value="P:sperm capacitation"/>
    <property type="evidence" value="ECO:0007669"/>
    <property type="project" value="TreeGrafter"/>
</dbReference>
<evidence type="ECO:0000259" key="7">
    <source>
        <dbReference type="Pfam" id="PF00520"/>
    </source>
</evidence>